<dbReference type="KEGG" id="aagg:ETAA8_41790"/>
<sequence>MKLASIALSLVVAVIALVAVESVSAQGFGGYSYRWSSGGNCQPGFQQNCSPYGQPNCQPGMGMYNRPACPPQYGMNPVYCPPSFRPYGQQMMPHCGTGMMPRQHSMGYGYNP</sequence>
<dbReference type="Proteomes" id="UP000315017">
    <property type="component" value="Chromosome"/>
</dbReference>
<keyword evidence="2" id="KW-1185">Reference proteome</keyword>
<evidence type="ECO:0000313" key="1">
    <source>
        <dbReference type="EMBL" id="QDU29072.1"/>
    </source>
</evidence>
<name>A0A517YFX1_9BACT</name>
<dbReference type="AlphaFoldDB" id="A0A517YFX1"/>
<organism evidence="1 2">
    <name type="scientific">Anatilimnocola aggregata</name>
    <dbReference type="NCBI Taxonomy" id="2528021"/>
    <lineage>
        <taxon>Bacteria</taxon>
        <taxon>Pseudomonadati</taxon>
        <taxon>Planctomycetota</taxon>
        <taxon>Planctomycetia</taxon>
        <taxon>Pirellulales</taxon>
        <taxon>Pirellulaceae</taxon>
        <taxon>Anatilimnocola</taxon>
    </lineage>
</organism>
<evidence type="ECO:0000313" key="2">
    <source>
        <dbReference type="Proteomes" id="UP000315017"/>
    </source>
</evidence>
<reference evidence="1 2" key="1">
    <citation type="submission" date="2019-02" db="EMBL/GenBank/DDBJ databases">
        <title>Deep-cultivation of Planctomycetes and their phenomic and genomic characterization uncovers novel biology.</title>
        <authorList>
            <person name="Wiegand S."/>
            <person name="Jogler M."/>
            <person name="Boedeker C."/>
            <person name="Pinto D."/>
            <person name="Vollmers J."/>
            <person name="Rivas-Marin E."/>
            <person name="Kohn T."/>
            <person name="Peeters S.H."/>
            <person name="Heuer A."/>
            <person name="Rast P."/>
            <person name="Oberbeckmann S."/>
            <person name="Bunk B."/>
            <person name="Jeske O."/>
            <person name="Meyerdierks A."/>
            <person name="Storesund J.E."/>
            <person name="Kallscheuer N."/>
            <person name="Luecker S."/>
            <person name="Lage O.M."/>
            <person name="Pohl T."/>
            <person name="Merkel B.J."/>
            <person name="Hornburger P."/>
            <person name="Mueller R.-W."/>
            <person name="Bruemmer F."/>
            <person name="Labrenz M."/>
            <person name="Spormann A.M."/>
            <person name="Op den Camp H."/>
            <person name="Overmann J."/>
            <person name="Amann R."/>
            <person name="Jetten M.S.M."/>
            <person name="Mascher T."/>
            <person name="Medema M.H."/>
            <person name="Devos D.P."/>
            <person name="Kaster A.-K."/>
            <person name="Ovreas L."/>
            <person name="Rohde M."/>
            <person name="Galperin M.Y."/>
            <person name="Jogler C."/>
        </authorList>
    </citation>
    <scope>NUCLEOTIDE SEQUENCE [LARGE SCALE GENOMIC DNA]</scope>
    <source>
        <strain evidence="1 2">ETA_A8</strain>
    </source>
</reference>
<proteinExistence type="predicted"/>
<protein>
    <submittedName>
        <fullName evidence="1">Uncharacterized protein</fullName>
    </submittedName>
</protein>
<dbReference type="EMBL" id="CP036274">
    <property type="protein sequence ID" value="QDU29072.1"/>
    <property type="molecule type" value="Genomic_DNA"/>
</dbReference>
<gene>
    <name evidence="1" type="ORF">ETAA8_41790</name>
</gene>
<accession>A0A517YFX1</accession>
<dbReference type="RefSeq" id="WP_145092350.1">
    <property type="nucleotide sequence ID" value="NZ_CP036274.1"/>
</dbReference>